<evidence type="ECO:0000313" key="2">
    <source>
        <dbReference type="Proteomes" id="UP001172680"/>
    </source>
</evidence>
<dbReference type="Proteomes" id="UP001172680">
    <property type="component" value="Unassembled WGS sequence"/>
</dbReference>
<name>A0ACC2YSQ9_9PEZI</name>
<evidence type="ECO:0000313" key="1">
    <source>
        <dbReference type="EMBL" id="KAJ9638271.1"/>
    </source>
</evidence>
<sequence>MASSSFLRGPQRYSCTGKIGSTIRERLQKLAQDLPTPSLRLHAQSALEELLRLDDLPVVLAHGDVVTSNIMVDAASGRLCGLVDWAEAEYLPFGMCLYGLEYLLGYLARSPVKGFRYYTCAETLRQAFWEEVCECVPELRCSKGLRSAVELSRDVGVLLWHGFAWDDGAIERVVNAEDDDEELMFLQAFLELTDVTGFRL</sequence>
<reference evidence="1" key="1">
    <citation type="submission" date="2022-10" db="EMBL/GenBank/DDBJ databases">
        <title>Culturing micro-colonial fungi from biological soil crusts in the Mojave desert and describing Neophaeococcomyces mojavensis, and introducing the new genera and species Taxawa tesnikishii.</title>
        <authorList>
            <person name="Kurbessoian T."/>
            <person name="Stajich J.E."/>
        </authorList>
    </citation>
    <scope>NUCLEOTIDE SEQUENCE</scope>
    <source>
        <strain evidence="1">JES_115</strain>
    </source>
</reference>
<keyword evidence="2" id="KW-1185">Reference proteome</keyword>
<accession>A0ACC2YSQ9</accession>
<organism evidence="1 2">
    <name type="scientific">Coniosporium tulheliwenetii</name>
    <dbReference type="NCBI Taxonomy" id="3383036"/>
    <lineage>
        <taxon>Eukaryota</taxon>
        <taxon>Fungi</taxon>
        <taxon>Dikarya</taxon>
        <taxon>Ascomycota</taxon>
        <taxon>Pezizomycotina</taxon>
        <taxon>Dothideomycetes</taxon>
        <taxon>Dothideomycetes incertae sedis</taxon>
        <taxon>Coniosporium</taxon>
    </lineage>
</organism>
<comment type="caution">
    <text evidence="1">The sequence shown here is derived from an EMBL/GenBank/DDBJ whole genome shotgun (WGS) entry which is preliminary data.</text>
</comment>
<gene>
    <name evidence="1" type="ORF">H2199_006958</name>
</gene>
<proteinExistence type="predicted"/>
<dbReference type="EMBL" id="JAPDRP010000021">
    <property type="protein sequence ID" value="KAJ9638271.1"/>
    <property type="molecule type" value="Genomic_DNA"/>
</dbReference>
<protein>
    <submittedName>
        <fullName evidence="1">Uncharacterized protein</fullName>
    </submittedName>
</protein>